<dbReference type="STRING" id="1071918.SAMN05421544_10467"/>
<dbReference type="InterPro" id="IPR003439">
    <property type="entry name" value="ABC_transporter-like_ATP-bd"/>
</dbReference>
<accession>A0A1G7AR93</accession>
<reference evidence="3 4" key="1">
    <citation type="submission" date="2016-10" db="EMBL/GenBank/DDBJ databases">
        <authorList>
            <person name="de Groot N.N."/>
        </authorList>
    </citation>
    <scope>NUCLEOTIDE SEQUENCE [LARGE SCALE GENOMIC DNA]</scope>
    <source>
        <strain evidence="3 4">DSM 24015</strain>
    </source>
</reference>
<evidence type="ECO:0000313" key="3">
    <source>
        <dbReference type="EMBL" id="SDE17311.1"/>
    </source>
</evidence>
<dbReference type="GO" id="GO:0005524">
    <property type="term" value="F:ATP binding"/>
    <property type="evidence" value="ECO:0007669"/>
    <property type="project" value="UniProtKB-KW"/>
</dbReference>
<dbReference type="AlphaFoldDB" id="A0A1G7AR93"/>
<dbReference type="EMBL" id="FNAS01000004">
    <property type="protein sequence ID" value="SDE17311.1"/>
    <property type="molecule type" value="Genomic_DNA"/>
</dbReference>
<dbReference type="SUPFAM" id="SSF52540">
    <property type="entry name" value="P-loop containing nucleoside triphosphate hydrolases"/>
    <property type="match status" value="1"/>
</dbReference>
<keyword evidence="3" id="KW-0067">ATP-binding</keyword>
<protein>
    <submittedName>
        <fullName evidence="3">Macrolide transport system ATP-binding/permease protein</fullName>
    </submittedName>
</protein>
<dbReference type="Proteomes" id="UP000198517">
    <property type="component" value="Unassembled WGS sequence"/>
</dbReference>
<organism evidence="3 4">
    <name type="scientific">Riemerella columbipharyngis</name>
    <dbReference type="NCBI Taxonomy" id="1071918"/>
    <lineage>
        <taxon>Bacteria</taxon>
        <taxon>Pseudomonadati</taxon>
        <taxon>Bacteroidota</taxon>
        <taxon>Flavobacteriia</taxon>
        <taxon>Flavobacteriales</taxon>
        <taxon>Weeksellaceae</taxon>
        <taxon>Riemerella</taxon>
    </lineage>
</organism>
<name>A0A1G7AR93_9FLAO</name>
<dbReference type="GO" id="GO:0016887">
    <property type="term" value="F:ATP hydrolysis activity"/>
    <property type="evidence" value="ECO:0007669"/>
    <property type="project" value="InterPro"/>
</dbReference>
<evidence type="ECO:0000313" key="4">
    <source>
        <dbReference type="Proteomes" id="UP000198517"/>
    </source>
</evidence>
<dbReference type="Pfam" id="PF00005">
    <property type="entry name" value="ABC_tran"/>
    <property type="match status" value="1"/>
</dbReference>
<keyword evidence="4" id="KW-1185">Reference proteome</keyword>
<evidence type="ECO:0000256" key="1">
    <source>
        <dbReference type="ARBA" id="ARBA00022737"/>
    </source>
</evidence>
<proteinExistence type="predicted"/>
<dbReference type="PANTHER" id="PTHR19211">
    <property type="entry name" value="ATP-BINDING TRANSPORT PROTEIN-RELATED"/>
    <property type="match status" value="1"/>
</dbReference>
<sequence>MKIELKQFSYKRQLILQNIRLEMGGQDKISISGENGSGKSTLLNLICGKLKSDIEIEGLPSMGYYGKEAHLNSEWTLADHRVLFDQELNLSRFHTLIEVLNFENFRNVKIKKLSQGNKVKAHLIFVLSLDRMLYILDEPTENLDKASIAGLANFIEKSDYQFIIVSHDKFF</sequence>
<dbReference type="RefSeq" id="WP_245688825.1">
    <property type="nucleotide sequence ID" value="NZ_FNAS01000004.1"/>
</dbReference>
<dbReference type="InterPro" id="IPR027417">
    <property type="entry name" value="P-loop_NTPase"/>
</dbReference>
<keyword evidence="1" id="KW-0677">Repeat</keyword>
<feature type="domain" description="ABC transporter" evidence="2">
    <location>
        <begin position="16"/>
        <end position="140"/>
    </location>
</feature>
<evidence type="ECO:0000259" key="2">
    <source>
        <dbReference type="Pfam" id="PF00005"/>
    </source>
</evidence>
<dbReference type="PANTHER" id="PTHR19211:SF14">
    <property type="entry name" value="ATP-BINDING CASSETTE SUB-FAMILY F MEMBER 1"/>
    <property type="match status" value="1"/>
</dbReference>
<gene>
    <name evidence="3" type="ORF">SAMN05421544_10467</name>
</gene>
<dbReference type="InterPro" id="IPR050611">
    <property type="entry name" value="ABCF"/>
</dbReference>
<dbReference type="Gene3D" id="3.40.50.300">
    <property type="entry name" value="P-loop containing nucleotide triphosphate hydrolases"/>
    <property type="match status" value="1"/>
</dbReference>
<keyword evidence="3" id="KW-0547">Nucleotide-binding</keyword>